<evidence type="ECO:0000313" key="1">
    <source>
        <dbReference type="EMBL" id="TYJ96976.1"/>
    </source>
</evidence>
<evidence type="ECO:0008006" key="3">
    <source>
        <dbReference type="Google" id="ProtNLM"/>
    </source>
</evidence>
<reference evidence="1 2" key="1">
    <citation type="submission" date="2019-08" db="EMBL/GenBank/DDBJ databases">
        <title>Draft genome sequences of two oriental melons (Cucumis melo L. var makuwa).</title>
        <authorList>
            <person name="Kwon S.-Y."/>
        </authorList>
    </citation>
    <scope>NUCLEOTIDE SEQUENCE [LARGE SCALE GENOMIC DNA]</scope>
    <source>
        <strain evidence="2">cv. Chang Bougi</strain>
        <tissue evidence="1">Leaf</tissue>
    </source>
</reference>
<dbReference type="Proteomes" id="UP000321947">
    <property type="component" value="Unassembled WGS sequence"/>
</dbReference>
<proteinExistence type="predicted"/>
<dbReference type="EMBL" id="SSTD01019069">
    <property type="protein sequence ID" value="TYJ96976.1"/>
    <property type="molecule type" value="Genomic_DNA"/>
</dbReference>
<dbReference type="AlphaFoldDB" id="A0A5D3BDB4"/>
<sequence>MNVPDHVEECHQSGLLREEDTQWSENLECQAAFNGLKQAMIERPSLEVINVTKTSKVEAEQFSCALGEYLHHYVDGRQKNWVQMPKVAQFGQRAQTDSLIKRSSFEIKGCNNVVQLSVNLDLEEDREVKEVLADRVRTGRRPTREIHKFLVQRKMPLVEVTSREHGEDLEAWTQKTKELQLRQLARTSTV</sequence>
<organism evidence="1 2">
    <name type="scientific">Cucumis melo var. makuwa</name>
    <name type="common">Oriental melon</name>
    <dbReference type="NCBI Taxonomy" id="1194695"/>
    <lineage>
        <taxon>Eukaryota</taxon>
        <taxon>Viridiplantae</taxon>
        <taxon>Streptophyta</taxon>
        <taxon>Embryophyta</taxon>
        <taxon>Tracheophyta</taxon>
        <taxon>Spermatophyta</taxon>
        <taxon>Magnoliopsida</taxon>
        <taxon>eudicotyledons</taxon>
        <taxon>Gunneridae</taxon>
        <taxon>Pentapetalae</taxon>
        <taxon>rosids</taxon>
        <taxon>fabids</taxon>
        <taxon>Cucurbitales</taxon>
        <taxon>Cucurbitaceae</taxon>
        <taxon>Benincaseae</taxon>
        <taxon>Cucumis</taxon>
    </lineage>
</organism>
<protein>
    <recommendedName>
        <fullName evidence="3">Reverse transcriptase</fullName>
    </recommendedName>
</protein>
<evidence type="ECO:0000313" key="2">
    <source>
        <dbReference type="Proteomes" id="UP000321947"/>
    </source>
</evidence>
<accession>A0A5D3BDB4</accession>
<comment type="caution">
    <text evidence="1">The sequence shown here is derived from an EMBL/GenBank/DDBJ whole genome shotgun (WGS) entry which is preliminary data.</text>
</comment>
<name>A0A5D3BDB4_CUCMM</name>
<gene>
    <name evidence="1" type="ORF">E5676_scaffold506G00200</name>
</gene>